<comment type="caution">
    <text evidence="5">The sequence shown here is derived from an EMBL/GenBank/DDBJ whole genome shotgun (WGS) entry which is preliminary data.</text>
</comment>
<sequence length="216" mass="24150">MGYEEELGLDSEKALQLTYKLICATGMSKGEKIEKLKALVERMVGALGEENVVTLDTLNTLGVMLKNNGEYEEARKVYERCVAGQEKVLGEYHKDTLATVTNLGVAYNRLKDYEKALECYERALKGSEKTLGKTHPETLVTVMNIANVYNVGSENYGKAEELYQRALEGYEAQLGNDHIETMRCAENYRECLKSSGNSAGLIELKRSHPNVESYDT</sequence>
<organism evidence="5 6">
    <name type="scientific">Triparma strigata</name>
    <dbReference type="NCBI Taxonomy" id="1606541"/>
    <lineage>
        <taxon>Eukaryota</taxon>
        <taxon>Sar</taxon>
        <taxon>Stramenopiles</taxon>
        <taxon>Ochrophyta</taxon>
        <taxon>Bolidophyceae</taxon>
        <taxon>Parmales</taxon>
        <taxon>Triparmaceae</taxon>
        <taxon>Triparma</taxon>
    </lineage>
</organism>
<keyword evidence="6" id="KW-1185">Reference proteome</keyword>
<dbReference type="InterPro" id="IPR011990">
    <property type="entry name" value="TPR-like_helical_dom_sf"/>
</dbReference>
<name>A0A9W7EMG7_9STRA</name>
<dbReference type="OrthoDB" id="197174at2759"/>
<protein>
    <recommendedName>
        <fullName evidence="7">Kinesin light chain</fullName>
    </recommendedName>
</protein>
<evidence type="ECO:0000313" key="5">
    <source>
        <dbReference type="EMBL" id="GMH83927.1"/>
    </source>
</evidence>
<dbReference type="PROSITE" id="PS50005">
    <property type="entry name" value="TPR"/>
    <property type="match status" value="1"/>
</dbReference>
<keyword evidence="1" id="KW-0677">Repeat</keyword>
<dbReference type="InterPro" id="IPR019734">
    <property type="entry name" value="TPR_rpt"/>
</dbReference>
<feature type="coiled-coil region" evidence="4">
    <location>
        <begin position="103"/>
        <end position="130"/>
    </location>
</feature>
<dbReference type="PANTHER" id="PTHR45641:SF19">
    <property type="entry name" value="NEPHROCYSTIN-3"/>
    <property type="match status" value="1"/>
</dbReference>
<proteinExistence type="predicted"/>
<dbReference type="Proteomes" id="UP001165085">
    <property type="component" value="Unassembled WGS sequence"/>
</dbReference>
<evidence type="ECO:0000256" key="4">
    <source>
        <dbReference type="SAM" id="Coils"/>
    </source>
</evidence>
<evidence type="ECO:0000313" key="6">
    <source>
        <dbReference type="Proteomes" id="UP001165085"/>
    </source>
</evidence>
<gene>
    <name evidence="5" type="ORF">TrST_g9422</name>
</gene>
<accession>A0A9W7EMG7</accession>
<evidence type="ECO:0008006" key="7">
    <source>
        <dbReference type="Google" id="ProtNLM"/>
    </source>
</evidence>
<dbReference type="AlphaFoldDB" id="A0A9W7EMG7"/>
<keyword evidence="2 3" id="KW-0802">TPR repeat</keyword>
<feature type="repeat" description="TPR" evidence="3">
    <location>
        <begin position="97"/>
        <end position="130"/>
    </location>
</feature>
<dbReference type="EMBL" id="BRXY01000286">
    <property type="protein sequence ID" value="GMH83927.1"/>
    <property type="molecule type" value="Genomic_DNA"/>
</dbReference>
<keyword evidence="4" id="KW-0175">Coiled coil</keyword>
<dbReference type="SMART" id="SM00028">
    <property type="entry name" value="TPR"/>
    <property type="match status" value="2"/>
</dbReference>
<dbReference type="PANTHER" id="PTHR45641">
    <property type="entry name" value="TETRATRICOPEPTIDE REPEAT PROTEIN (AFU_ORTHOLOGUE AFUA_6G03870)"/>
    <property type="match status" value="1"/>
</dbReference>
<evidence type="ECO:0000256" key="2">
    <source>
        <dbReference type="ARBA" id="ARBA00022803"/>
    </source>
</evidence>
<dbReference type="Pfam" id="PF13374">
    <property type="entry name" value="TPR_10"/>
    <property type="match status" value="1"/>
</dbReference>
<evidence type="ECO:0000256" key="3">
    <source>
        <dbReference type="PROSITE-ProRule" id="PRU00339"/>
    </source>
</evidence>
<dbReference type="Gene3D" id="1.25.40.10">
    <property type="entry name" value="Tetratricopeptide repeat domain"/>
    <property type="match status" value="1"/>
</dbReference>
<evidence type="ECO:0000256" key="1">
    <source>
        <dbReference type="ARBA" id="ARBA00022737"/>
    </source>
</evidence>
<dbReference type="Pfam" id="PF13424">
    <property type="entry name" value="TPR_12"/>
    <property type="match status" value="1"/>
</dbReference>
<dbReference type="PROSITE" id="PS50293">
    <property type="entry name" value="TPR_REGION"/>
    <property type="match status" value="1"/>
</dbReference>
<dbReference type="SUPFAM" id="SSF48452">
    <property type="entry name" value="TPR-like"/>
    <property type="match status" value="1"/>
</dbReference>
<reference evidence="6" key="1">
    <citation type="journal article" date="2023" name="Commun. Biol.">
        <title>Genome analysis of Parmales, the sister group of diatoms, reveals the evolutionary specialization of diatoms from phago-mixotrophs to photoautotrophs.</title>
        <authorList>
            <person name="Ban H."/>
            <person name="Sato S."/>
            <person name="Yoshikawa S."/>
            <person name="Yamada K."/>
            <person name="Nakamura Y."/>
            <person name="Ichinomiya M."/>
            <person name="Sato N."/>
            <person name="Blanc-Mathieu R."/>
            <person name="Endo H."/>
            <person name="Kuwata A."/>
            <person name="Ogata H."/>
        </authorList>
    </citation>
    <scope>NUCLEOTIDE SEQUENCE [LARGE SCALE GENOMIC DNA]</scope>
    <source>
        <strain evidence="6">NIES 3701</strain>
    </source>
</reference>